<organism evidence="2 3">
    <name type="scientific">Plakobranchus ocellatus</name>
    <dbReference type="NCBI Taxonomy" id="259542"/>
    <lineage>
        <taxon>Eukaryota</taxon>
        <taxon>Metazoa</taxon>
        <taxon>Spiralia</taxon>
        <taxon>Lophotrochozoa</taxon>
        <taxon>Mollusca</taxon>
        <taxon>Gastropoda</taxon>
        <taxon>Heterobranchia</taxon>
        <taxon>Euthyneura</taxon>
        <taxon>Panpulmonata</taxon>
        <taxon>Sacoglossa</taxon>
        <taxon>Placobranchoidea</taxon>
        <taxon>Plakobranchidae</taxon>
        <taxon>Plakobranchus</taxon>
    </lineage>
</organism>
<evidence type="ECO:0008006" key="4">
    <source>
        <dbReference type="Google" id="ProtNLM"/>
    </source>
</evidence>
<comment type="caution">
    <text evidence="2">The sequence shown here is derived from an EMBL/GenBank/DDBJ whole genome shotgun (WGS) entry which is preliminary data.</text>
</comment>
<evidence type="ECO:0000256" key="1">
    <source>
        <dbReference type="SAM" id="MobiDB-lite"/>
    </source>
</evidence>
<feature type="region of interest" description="Disordered" evidence="1">
    <location>
        <begin position="29"/>
        <end position="49"/>
    </location>
</feature>
<name>A0AAV4D0E4_9GAST</name>
<gene>
    <name evidence="2" type="ORF">PoB_006415700</name>
</gene>
<accession>A0AAV4D0E4</accession>
<dbReference type="Proteomes" id="UP000735302">
    <property type="component" value="Unassembled WGS sequence"/>
</dbReference>
<sequence>MKYLSLMMEPVLPCSAERVLYPSEHSQRLEPYQGNNHHNHKQHTTCTHSPSLRKTISRTLFYSVSFVALLLAPSISALTVFPSVADVYPETSGDGPFDFDLPIQVTIAVIDPPSAIYSFSLLKILPVFDKAIPVLNELYKGRIEFQYAWGIGSCDRDVVGVEAARLSCTHNISVFIGPVSPQPIRQRKIPSWSGRCWVTVQAELMLNSGGLCVAVP</sequence>
<dbReference type="AlphaFoldDB" id="A0AAV4D0E4"/>
<dbReference type="EMBL" id="BLXT01007282">
    <property type="protein sequence ID" value="GFO37652.1"/>
    <property type="molecule type" value="Genomic_DNA"/>
</dbReference>
<evidence type="ECO:0000313" key="2">
    <source>
        <dbReference type="EMBL" id="GFO37652.1"/>
    </source>
</evidence>
<evidence type="ECO:0000313" key="3">
    <source>
        <dbReference type="Proteomes" id="UP000735302"/>
    </source>
</evidence>
<proteinExistence type="predicted"/>
<protein>
    <recommendedName>
        <fullName evidence="4">Receptor ligand binding region domain-containing protein</fullName>
    </recommendedName>
</protein>
<reference evidence="2 3" key="1">
    <citation type="journal article" date="2021" name="Elife">
        <title>Chloroplast acquisition without the gene transfer in kleptoplastic sea slugs, Plakobranchus ocellatus.</title>
        <authorList>
            <person name="Maeda T."/>
            <person name="Takahashi S."/>
            <person name="Yoshida T."/>
            <person name="Shimamura S."/>
            <person name="Takaki Y."/>
            <person name="Nagai Y."/>
            <person name="Toyoda A."/>
            <person name="Suzuki Y."/>
            <person name="Arimoto A."/>
            <person name="Ishii H."/>
            <person name="Satoh N."/>
            <person name="Nishiyama T."/>
            <person name="Hasebe M."/>
            <person name="Maruyama T."/>
            <person name="Minagawa J."/>
            <person name="Obokata J."/>
            <person name="Shigenobu S."/>
        </authorList>
    </citation>
    <scope>NUCLEOTIDE SEQUENCE [LARGE SCALE GENOMIC DNA]</scope>
</reference>
<keyword evidence="3" id="KW-1185">Reference proteome</keyword>